<protein>
    <recommendedName>
        <fullName evidence="4">F-box domain-containing protein</fullName>
    </recommendedName>
</protein>
<feature type="region of interest" description="Disordered" evidence="3">
    <location>
        <begin position="323"/>
        <end position="350"/>
    </location>
</feature>
<dbReference type="InterPro" id="IPR036047">
    <property type="entry name" value="F-box-like_dom_sf"/>
</dbReference>
<feature type="compositionally biased region" description="Low complexity" evidence="3">
    <location>
        <begin position="29"/>
        <end position="38"/>
    </location>
</feature>
<dbReference type="SUPFAM" id="SSF81383">
    <property type="entry name" value="F-box domain"/>
    <property type="match status" value="1"/>
</dbReference>
<dbReference type="SUPFAM" id="SSF50998">
    <property type="entry name" value="Quinoprotein alcohol dehydrogenase-like"/>
    <property type="match status" value="1"/>
</dbReference>
<dbReference type="EMBL" id="JAQQPM010000007">
    <property type="protein sequence ID" value="KAK2073399.1"/>
    <property type="molecule type" value="Genomic_DNA"/>
</dbReference>
<dbReference type="InterPro" id="IPR011047">
    <property type="entry name" value="Quinoprotein_ADH-like_sf"/>
</dbReference>
<keyword evidence="6" id="KW-1185">Reference proteome</keyword>
<evidence type="ECO:0000313" key="6">
    <source>
        <dbReference type="Proteomes" id="UP001217918"/>
    </source>
</evidence>
<dbReference type="Gene3D" id="2.130.10.10">
    <property type="entry name" value="YVTN repeat-like/Quinoprotein amine dehydrogenase"/>
    <property type="match status" value="1"/>
</dbReference>
<feature type="compositionally biased region" description="Low complexity" evidence="3">
    <location>
        <begin position="1"/>
        <end position="19"/>
    </location>
</feature>
<comment type="caution">
    <text evidence="5">The sequence shown here is derived from an EMBL/GenBank/DDBJ whole genome shotgun (WGS) entry which is preliminary data.</text>
</comment>
<accession>A0AAD9I8W5</accession>
<dbReference type="Gene3D" id="1.20.1280.50">
    <property type="match status" value="1"/>
</dbReference>
<dbReference type="PROSITE" id="PS50181">
    <property type="entry name" value="FBOX"/>
    <property type="match status" value="1"/>
</dbReference>
<sequence>MAAKRALLPSAPSPSAASSTPPPKRRRTTTTTTTTTTPPGHPPPSAPASRDRLTRLSDELLLRVLSFLPLPHLLFSAAPVSRRLHALAADAQLWRALYYARFVLPRALRIPGLARATAADAQLRLHRAGRRALWADGRRGAVLAWREDDGAGRGGGGGGGVDWKRQYRIRHNWARGACAVEELRMGQEGVARGDAGAGGPKMLVKIVEGVAITADRWAGLRVWDLKSKRMLVRALLGDAAPSCIAVDDSALGRGIVAVAVGFKDGSFGIWRLHTEAKQLDKRYGHERCNNGALVAMALSYPYLLTATESVLVSLYTFAHQGDPGTPGDSLDPTTAAPWPPPHQLTSLGSHTSKPPLALAIRRLPTATVASIAYTFTTWQGWCIGIQNLHVAGAAPTTTRLAYTPPGPPGRAAGPTALSYTHPYLLATLPDNTLLLHLCTAGAAGALSVAPGLRLWGHTSGIGDADITARGRAVSVSARGGEVRVWDLEGGGGRGSVEVRPGEGGAVAAGEGWDERRDWVGFDDEMVLVLKEGAEGRESLVVYDFTPGGGMNATAAVLLGKPQRQGARPLRHGRDDHAEILRGAARATGSCEGSA</sequence>
<reference evidence="5" key="1">
    <citation type="journal article" date="2023" name="Mol. Plant Microbe Interact.">
        <title>Elucidating the Obligate Nature and Biological Capacity of an Invasive Fungal Corn Pathogen.</title>
        <authorList>
            <person name="MacCready J.S."/>
            <person name="Roggenkamp E.M."/>
            <person name="Gdanetz K."/>
            <person name="Chilvers M.I."/>
        </authorList>
    </citation>
    <scope>NUCLEOTIDE SEQUENCE</scope>
    <source>
        <strain evidence="5">PM02</strain>
    </source>
</reference>
<organism evidence="5 6">
    <name type="scientific">Phyllachora maydis</name>
    <dbReference type="NCBI Taxonomy" id="1825666"/>
    <lineage>
        <taxon>Eukaryota</taxon>
        <taxon>Fungi</taxon>
        <taxon>Dikarya</taxon>
        <taxon>Ascomycota</taxon>
        <taxon>Pezizomycotina</taxon>
        <taxon>Sordariomycetes</taxon>
        <taxon>Sordariomycetidae</taxon>
        <taxon>Phyllachorales</taxon>
        <taxon>Phyllachoraceae</taxon>
        <taxon>Phyllachora</taxon>
    </lineage>
</organism>
<gene>
    <name evidence="5" type="ORF">P8C59_007687</name>
</gene>
<evidence type="ECO:0000256" key="1">
    <source>
        <dbReference type="ARBA" id="ARBA00007968"/>
    </source>
</evidence>
<feature type="region of interest" description="Disordered" evidence="3">
    <location>
        <begin position="1"/>
        <end position="50"/>
    </location>
</feature>
<feature type="repeat" description="WD" evidence="2">
    <location>
        <begin position="454"/>
        <end position="488"/>
    </location>
</feature>
<dbReference type="InterPro" id="IPR015943">
    <property type="entry name" value="WD40/YVTN_repeat-like_dom_sf"/>
</dbReference>
<dbReference type="InterPro" id="IPR001810">
    <property type="entry name" value="F-box_dom"/>
</dbReference>
<dbReference type="InterPro" id="IPR001680">
    <property type="entry name" value="WD40_rpt"/>
</dbReference>
<dbReference type="Pfam" id="PF25499">
    <property type="entry name" value="Beta-prop_pof12"/>
    <property type="match status" value="2"/>
</dbReference>
<feature type="domain" description="F-box" evidence="4">
    <location>
        <begin position="50"/>
        <end position="97"/>
    </location>
</feature>
<name>A0AAD9I8W5_9PEZI</name>
<evidence type="ECO:0000256" key="2">
    <source>
        <dbReference type="PROSITE-ProRule" id="PRU00221"/>
    </source>
</evidence>
<dbReference type="Proteomes" id="UP001217918">
    <property type="component" value="Unassembled WGS sequence"/>
</dbReference>
<dbReference type="AlphaFoldDB" id="A0AAD9I8W5"/>
<evidence type="ECO:0000313" key="5">
    <source>
        <dbReference type="EMBL" id="KAK2073399.1"/>
    </source>
</evidence>
<dbReference type="Pfam" id="PF12937">
    <property type="entry name" value="F-box-like"/>
    <property type="match status" value="1"/>
</dbReference>
<dbReference type="PROSITE" id="PS50082">
    <property type="entry name" value="WD_REPEATS_2"/>
    <property type="match status" value="1"/>
</dbReference>
<evidence type="ECO:0000256" key="3">
    <source>
        <dbReference type="SAM" id="MobiDB-lite"/>
    </source>
</evidence>
<comment type="similarity">
    <text evidence="1">Belongs to the WD repeat MET30/SCONB/SCON-2 family.</text>
</comment>
<keyword evidence="2" id="KW-0853">WD repeat</keyword>
<proteinExistence type="inferred from homology"/>
<evidence type="ECO:0000259" key="4">
    <source>
        <dbReference type="PROSITE" id="PS50181"/>
    </source>
</evidence>